<dbReference type="SUPFAM" id="SSF52218">
    <property type="entry name" value="Flavoproteins"/>
    <property type="match status" value="1"/>
</dbReference>
<keyword evidence="5" id="KW-1185">Reference proteome</keyword>
<dbReference type="InterPro" id="IPR029039">
    <property type="entry name" value="Flavoprotein-like_sf"/>
</dbReference>
<dbReference type="PANTHER" id="PTHR39201">
    <property type="entry name" value="EXPORTED PROTEIN-RELATED"/>
    <property type="match status" value="1"/>
</dbReference>
<name>A0A415E642_9FIRM</name>
<protein>
    <submittedName>
        <fullName evidence="4">Flavodoxin</fullName>
    </submittedName>
</protein>
<evidence type="ECO:0000259" key="3">
    <source>
        <dbReference type="PROSITE" id="PS50902"/>
    </source>
</evidence>
<feature type="domain" description="Flavodoxin-like" evidence="3">
    <location>
        <begin position="72"/>
        <end position="225"/>
    </location>
</feature>
<dbReference type="OrthoDB" id="9806505at2"/>
<feature type="region of interest" description="Disordered" evidence="1">
    <location>
        <begin position="24"/>
        <end position="43"/>
    </location>
</feature>
<feature type="compositionally biased region" description="Polar residues" evidence="1">
    <location>
        <begin position="24"/>
        <end position="39"/>
    </location>
</feature>
<feature type="signal peptide" evidence="2">
    <location>
        <begin position="1"/>
        <end position="23"/>
    </location>
</feature>
<dbReference type="InterPro" id="IPR008254">
    <property type="entry name" value="Flavodoxin/NO_synth"/>
</dbReference>
<comment type="caution">
    <text evidence="4">The sequence shown here is derived from an EMBL/GenBank/DDBJ whole genome shotgun (WGS) entry which is preliminary data.</text>
</comment>
<organism evidence="4 5">
    <name type="scientific">Emergencia timonensis</name>
    <dbReference type="NCBI Taxonomy" id="1776384"/>
    <lineage>
        <taxon>Bacteria</taxon>
        <taxon>Bacillati</taxon>
        <taxon>Bacillota</taxon>
        <taxon>Clostridia</taxon>
        <taxon>Peptostreptococcales</taxon>
        <taxon>Anaerovoracaceae</taxon>
        <taxon>Emergencia</taxon>
    </lineage>
</organism>
<evidence type="ECO:0000313" key="4">
    <source>
        <dbReference type="EMBL" id="RHJ89242.1"/>
    </source>
</evidence>
<dbReference type="GO" id="GO:0010181">
    <property type="term" value="F:FMN binding"/>
    <property type="evidence" value="ECO:0007669"/>
    <property type="project" value="InterPro"/>
</dbReference>
<dbReference type="RefSeq" id="WP_118333340.1">
    <property type="nucleotide sequence ID" value="NZ_AP025567.1"/>
</dbReference>
<accession>A0A415E642</accession>
<dbReference type="PROSITE" id="PS51257">
    <property type="entry name" value="PROKAR_LIPOPROTEIN"/>
    <property type="match status" value="1"/>
</dbReference>
<dbReference type="PANTHER" id="PTHR39201:SF1">
    <property type="entry name" value="FLAVODOXIN-LIKE DOMAIN-CONTAINING PROTEIN"/>
    <property type="match status" value="1"/>
</dbReference>
<evidence type="ECO:0000313" key="5">
    <source>
        <dbReference type="Proteomes" id="UP000284841"/>
    </source>
</evidence>
<dbReference type="Gene3D" id="3.40.50.360">
    <property type="match status" value="1"/>
</dbReference>
<dbReference type="EMBL" id="QRMS01000001">
    <property type="protein sequence ID" value="RHJ89242.1"/>
    <property type="molecule type" value="Genomic_DNA"/>
</dbReference>
<evidence type="ECO:0000256" key="1">
    <source>
        <dbReference type="SAM" id="MobiDB-lite"/>
    </source>
</evidence>
<dbReference type="Proteomes" id="UP000284841">
    <property type="component" value="Unassembled WGS sequence"/>
</dbReference>
<dbReference type="STRING" id="1776384.GCA_900086585_02541"/>
<feature type="chain" id="PRO_5019005846" evidence="2">
    <location>
        <begin position="24"/>
        <end position="225"/>
    </location>
</feature>
<dbReference type="PROSITE" id="PS50902">
    <property type="entry name" value="FLAVODOXIN_LIKE"/>
    <property type="match status" value="1"/>
</dbReference>
<keyword evidence="2" id="KW-0732">Signal</keyword>
<evidence type="ECO:0000256" key="2">
    <source>
        <dbReference type="SAM" id="SignalP"/>
    </source>
</evidence>
<reference evidence="4 5" key="1">
    <citation type="submission" date="2018-08" db="EMBL/GenBank/DDBJ databases">
        <title>A genome reference for cultivated species of the human gut microbiota.</title>
        <authorList>
            <person name="Zou Y."/>
            <person name="Xue W."/>
            <person name="Luo G."/>
        </authorList>
    </citation>
    <scope>NUCLEOTIDE SEQUENCE [LARGE SCALE GENOMIC DNA]</scope>
    <source>
        <strain evidence="4 5">AM07-24</strain>
    </source>
</reference>
<sequence length="225" mass="24810">MKKILFSILIAAMAIGFAGCVQQAEPSGNDNQQEQTQKQSPKKDGKVLIAYFSRVGNFQEEDNVDAVASASVQVVDGQHEGNTKIIADMIEEETGGDLFFIEMEDKYQTDDYDGFVDSAQSEGSQGVRPTLASHVEDMESYDTIYLGFPNWWFDMPMAVYSFLEEYDLSGKTIIPFCTSGGSGFSDAIAAIEEAQPQANVAEGLHIYQDDVPSAGDEVREWLNRL</sequence>
<dbReference type="Pfam" id="PF12682">
    <property type="entry name" value="Flavodoxin_4"/>
    <property type="match status" value="1"/>
</dbReference>
<dbReference type="GO" id="GO:0016651">
    <property type="term" value="F:oxidoreductase activity, acting on NAD(P)H"/>
    <property type="evidence" value="ECO:0007669"/>
    <property type="project" value="UniProtKB-ARBA"/>
</dbReference>
<proteinExistence type="predicted"/>
<dbReference type="AlphaFoldDB" id="A0A415E642"/>
<gene>
    <name evidence="4" type="ORF">DW099_01320</name>
</gene>